<organism evidence="5 6">
    <name type="scientific">Paramecium sonneborni</name>
    <dbReference type="NCBI Taxonomy" id="65129"/>
    <lineage>
        <taxon>Eukaryota</taxon>
        <taxon>Sar</taxon>
        <taxon>Alveolata</taxon>
        <taxon>Ciliophora</taxon>
        <taxon>Intramacronucleata</taxon>
        <taxon>Oligohymenophorea</taxon>
        <taxon>Peniculida</taxon>
        <taxon>Parameciidae</taxon>
        <taxon>Paramecium</taxon>
    </lineage>
</organism>
<accession>A0A8S1LGW4</accession>
<dbReference type="AlphaFoldDB" id="A0A8S1LGW4"/>
<evidence type="ECO:0000259" key="4">
    <source>
        <dbReference type="Pfam" id="PF02816"/>
    </source>
</evidence>
<dbReference type="GO" id="GO:0005524">
    <property type="term" value="F:ATP binding"/>
    <property type="evidence" value="ECO:0007669"/>
    <property type="project" value="InterPro"/>
</dbReference>
<dbReference type="GO" id="GO:0004674">
    <property type="term" value="F:protein serine/threonine kinase activity"/>
    <property type="evidence" value="ECO:0007669"/>
    <property type="project" value="UniProtKB-KW"/>
</dbReference>
<sequence length="561" mass="67505">MTLPFFEIEGEKTIEILKRLQKQKAKLYEEVIKVELSEELIKVDSLKLKKNSKDVCFIVDATEYKYFIKNQKFNLKHNQLFIILNQMGIGWLLKERQIKKIRKISNFHFLRDDEAEDIRGAIKQVCKLDWSSDQRTAILICDASRHGKKYNGSWEDNYPDEAIQDVIEELINNSIKLIALNFTEYTTVMYEKIKKIYEKSSQIYSKEICLELDISIMAFMENQSYQETFIPSRIQNSIQREQEDAVGEFCKNFDDIKNQQNVKSVYQNLKFQEQKLNKMHLIIIFKIQIKFNVHKILLVIMKENGIAQEQKIMCFWQEKRYIFDEETKCVIMNWKSHLISQRLMNKFINELQEKSLQKNKNIRIPNVNYSDFFILQESKICFWIAERFQKGEFVQYNNNYGFINEEFTELNKFAQSFLFYTWQLMCQELIIISQIQLLIHLKETQMKLIWNWKDYRCIQLIMKLRQNIIYLQLNTGKLIWCENHLQLRIMWKLIKYLLDLVGKEIIVRIIVKFSDFAQIYLLDLKLFSFLFQPFGSLNTFQLIFHKLIINELLKNKVLLNN</sequence>
<evidence type="ECO:0000256" key="3">
    <source>
        <dbReference type="ARBA" id="ARBA00022777"/>
    </source>
</evidence>
<reference evidence="5" key="1">
    <citation type="submission" date="2021-01" db="EMBL/GenBank/DDBJ databases">
        <authorList>
            <consortium name="Genoscope - CEA"/>
            <person name="William W."/>
        </authorList>
    </citation>
    <scope>NUCLEOTIDE SEQUENCE</scope>
</reference>
<feature type="domain" description="Alpha-type protein kinase" evidence="4">
    <location>
        <begin position="326"/>
        <end position="431"/>
    </location>
</feature>
<dbReference type="OrthoDB" id="430683at2759"/>
<dbReference type="PANTHER" id="PTHR47763">
    <property type="entry name" value="ALPHA-PROTEIN KINASE VWKA"/>
    <property type="match status" value="1"/>
</dbReference>
<dbReference type="Proteomes" id="UP000692954">
    <property type="component" value="Unassembled WGS sequence"/>
</dbReference>
<dbReference type="InterPro" id="IPR004166">
    <property type="entry name" value="a-kinase_dom"/>
</dbReference>
<evidence type="ECO:0000256" key="2">
    <source>
        <dbReference type="ARBA" id="ARBA00022679"/>
    </source>
</evidence>
<gene>
    <name evidence="5" type="ORF">PSON_ATCC_30995.1.T0220401</name>
</gene>
<keyword evidence="3" id="KW-0418">Kinase</keyword>
<comment type="caution">
    <text evidence="5">The sequence shown here is derived from an EMBL/GenBank/DDBJ whole genome shotgun (WGS) entry which is preliminary data.</text>
</comment>
<evidence type="ECO:0000313" key="6">
    <source>
        <dbReference type="Proteomes" id="UP000692954"/>
    </source>
</evidence>
<dbReference type="GO" id="GO:0005737">
    <property type="term" value="C:cytoplasm"/>
    <property type="evidence" value="ECO:0007669"/>
    <property type="project" value="TreeGrafter"/>
</dbReference>
<keyword evidence="1" id="KW-0723">Serine/threonine-protein kinase</keyword>
<keyword evidence="2" id="KW-0808">Transferase</keyword>
<dbReference type="InterPro" id="IPR052969">
    <property type="entry name" value="Thr-specific_kinase-like"/>
</dbReference>
<dbReference type="Pfam" id="PF02816">
    <property type="entry name" value="Alpha_kinase"/>
    <property type="match status" value="1"/>
</dbReference>
<dbReference type="EMBL" id="CAJJDN010000022">
    <property type="protein sequence ID" value="CAD8067348.1"/>
    <property type="molecule type" value="Genomic_DNA"/>
</dbReference>
<keyword evidence="6" id="KW-1185">Reference proteome</keyword>
<evidence type="ECO:0000313" key="5">
    <source>
        <dbReference type="EMBL" id="CAD8067348.1"/>
    </source>
</evidence>
<name>A0A8S1LGW4_9CILI</name>
<proteinExistence type="predicted"/>
<evidence type="ECO:0000256" key="1">
    <source>
        <dbReference type="ARBA" id="ARBA00022527"/>
    </source>
</evidence>
<protein>
    <recommendedName>
        <fullName evidence="4">Alpha-type protein kinase domain-containing protein</fullName>
    </recommendedName>
</protein>
<dbReference type="PANTHER" id="PTHR47763:SF1">
    <property type="entry name" value="DUF659 DOMAIN-CONTAINING PROTEIN"/>
    <property type="match status" value="1"/>
</dbReference>